<feature type="transmembrane region" description="Helical" evidence="18">
    <location>
        <begin position="310"/>
        <end position="332"/>
    </location>
</feature>
<feature type="region of interest" description="Disordered" evidence="17">
    <location>
        <begin position="1"/>
        <end position="91"/>
    </location>
</feature>
<evidence type="ECO:0000256" key="7">
    <source>
        <dbReference type="ARBA" id="ARBA00022516"/>
    </source>
</evidence>
<dbReference type="GO" id="GO:0003882">
    <property type="term" value="F:CDP-diacylglycerol-serine O-phosphatidyltransferase activity"/>
    <property type="evidence" value="ECO:0007669"/>
    <property type="project" value="UniProtKB-EC"/>
</dbReference>
<evidence type="ECO:0000256" key="4">
    <source>
        <dbReference type="ARBA" id="ARBA00010441"/>
    </source>
</evidence>
<protein>
    <recommendedName>
        <fullName evidence="6">CDP-diacylglycerol--serine O-phosphatidyltransferase</fullName>
        <ecNumber evidence="5">2.7.8.8</ecNumber>
    </recommendedName>
    <alternativeName>
        <fullName evidence="15">Phosphatidylserine synthase</fullName>
    </alternativeName>
</protein>
<sequence length="341" mass="34776">MILSVTEPETTTRTWRRGRRTARLSRLPRQVHRPAAGAGRTPLSASAPSPAPARTAAGTGTSTGTALAEVPSAPSPGTPPGAPSGGSGGEEEVRMRLSLADLLTLGNAVCGFAAIYCVTTAVLIPHLLDGTSGDGVRQGGASAVMFILLGALFDLCDGIVARRFGGSGMGPELDNLSDLISFGLAPAYFVLVWGLVGGGENHLGLATVSAVAVLLGGVMRLARFSITTMRDGMFEGMPIPFAALTVLSVVLLQLSFVVTVLAVLAIAYLMVSRVAYPKPSGRLAVATAAWGAVNIGCLVAWALDCPGGETLLVTGCCLQVALAAALPVTAGVRRVAGRRFA</sequence>
<dbReference type="InterPro" id="IPR000462">
    <property type="entry name" value="CDP-OH_P_trans"/>
</dbReference>
<feature type="compositionally biased region" description="Low complexity" evidence="17">
    <location>
        <begin position="40"/>
        <end position="72"/>
    </location>
</feature>
<feature type="compositionally biased region" description="Pro residues" evidence="17">
    <location>
        <begin position="73"/>
        <end position="82"/>
    </location>
</feature>
<dbReference type="Gene3D" id="1.20.120.1760">
    <property type="match status" value="1"/>
</dbReference>
<feature type="compositionally biased region" description="Low complexity" evidence="17">
    <location>
        <begin position="1"/>
        <end position="13"/>
    </location>
</feature>
<evidence type="ECO:0000256" key="8">
    <source>
        <dbReference type="ARBA" id="ARBA00022679"/>
    </source>
</evidence>
<evidence type="ECO:0000256" key="16">
    <source>
        <dbReference type="RuleBase" id="RU003750"/>
    </source>
</evidence>
<keyword evidence="7" id="KW-0444">Lipid biosynthesis</keyword>
<feature type="transmembrane region" description="Helical" evidence="18">
    <location>
        <begin position="243"/>
        <end position="271"/>
    </location>
</feature>
<keyword evidence="13" id="KW-0594">Phospholipid biosynthesis</keyword>
<comment type="caution">
    <text evidence="19">The sequence shown here is derived from an EMBL/GenBank/DDBJ whole genome shotgun (WGS) entry which is preliminary data.</text>
</comment>
<proteinExistence type="inferred from homology"/>
<dbReference type="InterPro" id="IPR043130">
    <property type="entry name" value="CDP-OH_PTrfase_TM_dom"/>
</dbReference>
<dbReference type="Proteomes" id="UP001183610">
    <property type="component" value="Unassembled WGS sequence"/>
</dbReference>
<accession>A0ABU2R183</accession>
<dbReference type="InterPro" id="IPR048254">
    <property type="entry name" value="CDP_ALCOHOL_P_TRANSF_CS"/>
</dbReference>
<feature type="transmembrane region" description="Helical" evidence="18">
    <location>
        <begin position="102"/>
        <end position="124"/>
    </location>
</feature>
<feature type="transmembrane region" description="Helical" evidence="18">
    <location>
        <begin position="202"/>
        <end position="222"/>
    </location>
</feature>
<feature type="transmembrane region" description="Helical" evidence="18">
    <location>
        <begin position="283"/>
        <end position="303"/>
    </location>
</feature>
<dbReference type="InterPro" id="IPR004533">
    <property type="entry name" value="CDP-diaglyc--ser_O-PTrfase"/>
</dbReference>
<evidence type="ECO:0000313" key="20">
    <source>
        <dbReference type="Proteomes" id="UP001183610"/>
    </source>
</evidence>
<evidence type="ECO:0000256" key="5">
    <source>
        <dbReference type="ARBA" id="ARBA00013174"/>
    </source>
</evidence>
<keyword evidence="9 18" id="KW-0812">Transmembrane</keyword>
<evidence type="ECO:0000256" key="2">
    <source>
        <dbReference type="ARBA" id="ARBA00004141"/>
    </source>
</evidence>
<evidence type="ECO:0000256" key="18">
    <source>
        <dbReference type="SAM" id="Phobius"/>
    </source>
</evidence>
<evidence type="ECO:0000256" key="14">
    <source>
        <dbReference type="ARBA" id="ARBA00023264"/>
    </source>
</evidence>
<keyword evidence="20" id="KW-1185">Reference proteome</keyword>
<keyword evidence="10 18" id="KW-1133">Transmembrane helix</keyword>
<evidence type="ECO:0000256" key="15">
    <source>
        <dbReference type="ARBA" id="ARBA00032361"/>
    </source>
</evidence>
<dbReference type="NCBIfam" id="TIGR00473">
    <property type="entry name" value="pssA"/>
    <property type="match status" value="1"/>
</dbReference>
<comment type="catalytic activity">
    <reaction evidence="1">
        <text>a CDP-1,2-diacyl-sn-glycerol + L-serine = a 1,2-diacyl-sn-glycero-3-phospho-L-serine + CMP + H(+)</text>
        <dbReference type="Rhea" id="RHEA:16913"/>
        <dbReference type="ChEBI" id="CHEBI:15378"/>
        <dbReference type="ChEBI" id="CHEBI:33384"/>
        <dbReference type="ChEBI" id="CHEBI:57262"/>
        <dbReference type="ChEBI" id="CHEBI:58332"/>
        <dbReference type="ChEBI" id="CHEBI:60377"/>
        <dbReference type="EC" id="2.7.8.8"/>
    </reaction>
</comment>
<dbReference type="PROSITE" id="PS00379">
    <property type="entry name" value="CDP_ALCOHOL_P_TRANSF"/>
    <property type="match status" value="1"/>
</dbReference>
<evidence type="ECO:0000256" key="12">
    <source>
        <dbReference type="ARBA" id="ARBA00023136"/>
    </source>
</evidence>
<feature type="transmembrane region" description="Helical" evidence="18">
    <location>
        <begin position="176"/>
        <end position="196"/>
    </location>
</feature>
<comment type="similarity">
    <text evidence="4 16">Belongs to the CDP-alcohol phosphatidyltransferase class-I family.</text>
</comment>
<dbReference type="RefSeq" id="WP_010272261.1">
    <property type="nucleotide sequence ID" value="NZ_JAVRET010000013.1"/>
</dbReference>
<evidence type="ECO:0000256" key="1">
    <source>
        <dbReference type="ARBA" id="ARBA00000287"/>
    </source>
</evidence>
<gene>
    <name evidence="19" type="primary">pssA</name>
    <name evidence="19" type="ORF">RM698_08115</name>
</gene>
<keyword evidence="12 18" id="KW-0472">Membrane</keyword>
<evidence type="ECO:0000256" key="17">
    <source>
        <dbReference type="SAM" id="MobiDB-lite"/>
    </source>
</evidence>
<keyword evidence="11" id="KW-0443">Lipid metabolism</keyword>
<feature type="compositionally biased region" description="Basic residues" evidence="17">
    <location>
        <begin position="14"/>
        <end position="23"/>
    </location>
</feature>
<dbReference type="Pfam" id="PF01066">
    <property type="entry name" value="CDP-OH_P_transf"/>
    <property type="match status" value="1"/>
</dbReference>
<evidence type="ECO:0000256" key="6">
    <source>
        <dbReference type="ARBA" id="ARBA00017171"/>
    </source>
</evidence>
<evidence type="ECO:0000256" key="11">
    <source>
        <dbReference type="ARBA" id="ARBA00023098"/>
    </source>
</evidence>
<name>A0ABU2R183_9ACTN</name>
<comment type="subcellular location">
    <subcellularLocation>
        <location evidence="3">Endomembrane system</location>
    </subcellularLocation>
    <subcellularLocation>
        <location evidence="2">Membrane</location>
        <topology evidence="2">Multi-pass membrane protein</topology>
    </subcellularLocation>
</comment>
<dbReference type="EC" id="2.7.8.8" evidence="5"/>
<evidence type="ECO:0000256" key="10">
    <source>
        <dbReference type="ARBA" id="ARBA00022989"/>
    </source>
</evidence>
<keyword evidence="8 16" id="KW-0808">Transferase</keyword>
<evidence type="ECO:0000313" key="19">
    <source>
        <dbReference type="EMBL" id="MDT0409020.1"/>
    </source>
</evidence>
<organism evidence="19 20">
    <name type="scientific">Streptomyces evansiae</name>
    <dbReference type="NCBI Taxonomy" id="3075535"/>
    <lineage>
        <taxon>Bacteria</taxon>
        <taxon>Bacillati</taxon>
        <taxon>Actinomycetota</taxon>
        <taxon>Actinomycetes</taxon>
        <taxon>Kitasatosporales</taxon>
        <taxon>Streptomycetaceae</taxon>
        <taxon>Streptomyces</taxon>
    </lineage>
</organism>
<evidence type="ECO:0000256" key="13">
    <source>
        <dbReference type="ARBA" id="ARBA00023209"/>
    </source>
</evidence>
<dbReference type="EMBL" id="JAVRET010000013">
    <property type="protein sequence ID" value="MDT0409020.1"/>
    <property type="molecule type" value="Genomic_DNA"/>
</dbReference>
<evidence type="ECO:0000256" key="3">
    <source>
        <dbReference type="ARBA" id="ARBA00004308"/>
    </source>
</evidence>
<reference evidence="20" key="1">
    <citation type="submission" date="2023-07" db="EMBL/GenBank/DDBJ databases">
        <title>30 novel species of actinomycetes from the DSMZ collection.</title>
        <authorList>
            <person name="Nouioui I."/>
        </authorList>
    </citation>
    <scope>NUCLEOTIDE SEQUENCE [LARGE SCALE GENOMIC DNA]</scope>
    <source>
        <strain evidence="20">DSM 41979</strain>
    </source>
</reference>
<feature type="transmembrane region" description="Helical" evidence="18">
    <location>
        <begin position="144"/>
        <end position="164"/>
    </location>
</feature>
<keyword evidence="14" id="KW-1208">Phospholipid metabolism</keyword>
<evidence type="ECO:0000256" key="9">
    <source>
        <dbReference type="ARBA" id="ARBA00022692"/>
    </source>
</evidence>